<dbReference type="PANTHER" id="PTHR43384:SF6">
    <property type="entry name" value="SEPTUM SITE-DETERMINING PROTEIN MIND HOMOLOG, CHLOROPLASTIC"/>
    <property type="match status" value="1"/>
</dbReference>
<dbReference type="InterPro" id="IPR050625">
    <property type="entry name" value="ParA/MinD_ATPase"/>
</dbReference>
<evidence type="ECO:0008006" key="5">
    <source>
        <dbReference type="Google" id="ProtNLM"/>
    </source>
</evidence>
<dbReference type="InterPro" id="IPR027417">
    <property type="entry name" value="P-loop_NTPase"/>
</dbReference>
<reference evidence="3" key="1">
    <citation type="submission" date="2022-12" db="EMBL/GenBank/DDBJ databases">
        <title>New Phytohabitans aurantiacus sp. RD004123 nov., an actinomycete isolated from soil.</title>
        <authorList>
            <person name="Triningsih D.W."/>
            <person name="Harunari E."/>
            <person name="Igarashi Y."/>
        </authorList>
    </citation>
    <scope>NUCLEOTIDE SEQUENCE</scope>
    <source>
        <strain evidence="3">RD004123</strain>
    </source>
</reference>
<gene>
    <name evidence="3" type="ORF">Pa4123_48760</name>
</gene>
<keyword evidence="2" id="KW-0067">ATP-binding</keyword>
<evidence type="ECO:0000256" key="2">
    <source>
        <dbReference type="ARBA" id="ARBA00022840"/>
    </source>
</evidence>
<dbReference type="Gene3D" id="3.40.50.300">
    <property type="entry name" value="P-loop containing nucleotide triphosphate hydrolases"/>
    <property type="match status" value="1"/>
</dbReference>
<protein>
    <recommendedName>
        <fullName evidence="5">CobQ/CobB/MinD/ParA nucleotide binding domain-containing protein</fullName>
    </recommendedName>
</protein>
<proteinExistence type="predicted"/>
<evidence type="ECO:0000313" key="3">
    <source>
        <dbReference type="EMBL" id="GLH99600.1"/>
    </source>
</evidence>
<dbReference type="Proteomes" id="UP001144280">
    <property type="component" value="Unassembled WGS sequence"/>
</dbReference>
<sequence length="262" mass="27266">MSESVPPRRPMVWQAKGSARVAHEQELSTVVRQGQASPRVAAFVAGKGGVGTTCTAAGVALALGTLVPGQVAIADTRTGTPSLGRLLAGAAAPDAASYAAGTVEPAQVSGVAIVDGAPWDTPLGRPTLARVVADLRLDFAYTLLDVGDDGSDIGHGALARSDRAVVVTTTAPDAVAAAEHTLDRLFKIDQSLAESVVVAVTGVGRLGRRDRVGRWRPNERVVQIPWDDALADCRVIDIERLRRPTRAAFLELAACLAEEVPS</sequence>
<comment type="caution">
    <text evidence="3">The sequence shown here is derived from an EMBL/GenBank/DDBJ whole genome shotgun (WGS) entry which is preliminary data.</text>
</comment>
<evidence type="ECO:0000256" key="1">
    <source>
        <dbReference type="ARBA" id="ARBA00022741"/>
    </source>
</evidence>
<evidence type="ECO:0000313" key="4">
    <source>
        <dbReference type="Proteomes" id="UP001144280"/>
    </source>
</evidence>
<dbReference type="EMBL" id="BSDI01000025">
    <property type="protein sequence ID" value="GLH99600.1"/>
    <property type="molecule type" value="Genomic_DNA"/>
</dbReference>
<dbReference type="RefSeq" id="WP_281899380.1">
    <property type="nucleotide sequence ID" value="NZ_BSDI01000025.1"/>
</dbReference>
<keyword evidence="1" id="KW-0547">Nucleotide-binding</keyword>
<organism evidence="3 4">
    <name type="scientific">Phytohabitans aurantiacus</name>
    <dbReference type="NCBI Taxonomy" id="3016789"/>
    <lineage>
        <taxon>Bacteria</taxon>
        <taxon>Bacillati</taxon>
        <taxon>Actinomycetota</taxon>
        <taxon>Actinomycetes</taxon>
        <taxon>Micromonosporales</taxon>
        <taxon>Micromonosporaceae</taxon>
    </lineage>
</organism>
<dbReference type="SUPFAM" id="SSF52540">
    <property type="entry name" value="P-loop containing nucleoside triphosphate hydrolases"/>
    <property type="match status" value="1"/>
</dbReference>
<name>A0ABQ5R1Z3_9ACTN</name>
<keyword evidence="4" id="KW-1185">Reference proteome</keyword>
<accession>A0ABQ5R1Z3</accession>
<dbReference type="PANTHER" id="PTHR43384">
    <property type="entry name" value="SEPTUM SITE-DETERMINING PROTEIN MIND HOMOLOG, CHLOROPLASTIC-RELATED"/>
    <property type="match status" value="1"/>
</dbReference>